<dbReference type="EMBL" id="CACVAP010000007">
    <property type="protein sequence ID" value="CAA6798608.1"/>
    <property type="molecule type" value="Genomic_DNA"/>
</dbReference>
<keyword evidence="1" id="KW-0378">Hydrolase</keyword>
<sequence>MSNIIKAFINIVDNYQVNIQSFTNGNNRANNMGEGLESYIKDVFSGTINELDEQKKLDKLEEVYSFQGNKNNPPDLMLKNSDAIEIKKLESKNSAIALNSSYPKAKLYADSPMITKACKVSENWDIKDMLYTIGYVKEKNLKSLWLVYGDCFCADKETYERIKNTISSGINTIADVEFTETKELGKVKKVDPLGITDLRIRGMWHIENPNKTFNYVYEYDDSKAFQLMALMTKDKYESLPCDDREAVEGLDVDGVEVLDVKIKNPDNPVRLMEAKLLVFKV</sequence>
<gene>
    <name evidence="1" type="ORF">HELGO_WM28884</name>
</gene>
<organism evidence="1">
    <name type="scientific">uncultured Sulfurovum sp</name>
    <dbReference type="NCBI Taxonomy" id="269237"/>
    <lineage>
        <taxon>Bacteria</taxon>
        <taxon>Pseudomonadati</taxon>
        <taxon>Campylobacterota</taxon>
        <taxon>Epsilonproteobacteria</taxon>
        <taxon>Campylobacterales</taxon>
        <taxon>Sulfurovaceae</taxon>
        <taxon>Sulfurovum</taxon>
        <taxon>environmental samples</taxon>
    </lineage>
</organism>
<name>A0A6S6RUC7_9BACT</name>
<evidence type="ECO:0000313" key="1">
    <source>
        <dbReference type="EMBL" id="CAA6798608.1"/>
    </source>
</evidence>
<dbReference type="Pfam" id="PF09521">
    <property type="entry name" value="RE_NgoPII"/>
    <property type="match status" value="1"/>
</dbReference>
<proteinExistence type="predicted"/>
<dbReference type="GO" id="GO:0003677">
    <property type="term" value="F:DNA binding"/>
    <property type="evidence" value="ECO:0007669"/>
    <property type="project" value="InterPro"/>
</dbReference>
<dbReference type="GO" id="GO:0009307">
    <property type="term" value="P:DNA restriction-modification system"/>
    <property type="evidence" value="ECO:0007669"/>
    <property type="project" value="InterPro"/>
</dbReference>
<dbReference type="GO" id="GO:0009036">
    <property type="term" value="F:type II site-specific deoxyribonuclease activity"/>
    <property type="evidence" value="ECO:0007669"/>
    <property type="project" value="UniProtKB-EC"/>
</dbReference>
<reference evidence="1" key="1">
    <citation type="submission" date="2020-01" db="EMBL/GenBank/DDBJ databases">
        <authorList>
            <person name="Meier V. D."/>
            <person name="Meier V D."/>
        </authorList>
    </citation>
    <scope>NUCLEOTIDE SEQUENCE</scope>
    <source>
        <strain evidence="1">HLG_WM_MAG_06</strain>
    </source>
</reference>
<dbReference type="InterPro" id="IPR019046">
    <property type="entry name" value="Restrct_endonuc_II_NgoPII"/>
</dbReference>
<protein>
    <submittedName>
        <fullName evidence="1">Type II site-specific deoxyribonuclease( )</fullName>
        <ecNumber evidence="1">3.1.21.4</ecNumber>
    </submittedName>
</protein>
<dbReference type="EC" id="3.1.21.4" evidence="1"/>
<accession>A0A6S6RUC7</accession>
<dbReference type="AlphaFoldDB" id="A0A6S6RUC7"/>